<dbReference type="STRING" id="667725.A0A0L0FSV6"/>
<feature type="compositionally biased region" description="Basic and acidic residues" evidence="1">
    <location>
        <begin position="221"/>
        <end position="240"/>
    </location>
</feature>
<dbReference type="GeneID" id="25908465"/>
<dbReference type="SUPFAM" id="SSF51905">
    <property type="entry name" value="FAD/NAD(P)-binding domain"/>
    <property type="match status" value="1"/>
</dbReference>
<dbReference type="Pfam" id="PF01266">
    <property type="entry name" value="DAO"/>
    <property type="match status" value="1"/>
</dbReference>
<dbReference type="OrthoDB" id="498204at2759"/>
<dbReference type="EMBL" id="KQ242268">
    <property type="protein sequence ID" value="KNC79641.1"/>
    <property type="molecule type" value="Genomic_DNA"/>
</dbReference>
<dbReference type="RefSeq" id="XP_014153543.1">
    <property type="nucleotide sequence ID" value="XM_014298068.1"/>
</dbReference>
<evidence type="ECO:0000313" key="3">
    <source>
        <dbReference type="EMBL" id="KNC79641.1"/>
    </source>
</evidence>
<dbReference type="AlphaFoldDB" id="A0A0L0FSV6"/>
<dbReference type="GO" id="GO:0005737">
    <property type="term" value="C:cytoplasm"/>
    <property type="evidence" value="ECO:0007669"/>
    <property type="project" value="TreeGrafter"/>
</dbReference>
<sequence>ETTLPCGQLVAAMGPWSVLLEDWLGVRLPLEGIWSTSMLFKHQGSRETAIQREPFALFTGEDRNGCHVEVYPRPDGSVYVCGCGGSVHISTDDLKAGKLPPSSSDNPNMSRVSAAMKSLSAFAPTIVEDQTKGDGEREAHACMRPCAPDALPVMGEVPCTDNVFVCCGHNCWGITWAPVSGKAMSELMLDGTAECVDLNPFSLWRFNQHLRTSRKSAGRGGNDRDTRSRKKQGDPVGERW</sequence>
<dbReference type="InterPro" id="IPR006076">
    <property type="entry name" value="FAD-dep_OxRdtase"/>
</dbReference>
<proteinExistence type="predicted"/>
<feature type="domain" description="FAD dependent oxidoreductase" evidence="2">
    <location>
        <begin position="8"/>
        <end position="187"/>
    </location>
</feature>
<dbReference type="Gene3D" id="3.50.50.60">
    <property type="entry name" value="FAD/NAD(P)-binding domain"/>
    <property type="match status" value="1"/>
</dbReference>
<organism evidence="3 4">
    <name type="scientific">Sphaeroforma arctica JP610</name>
    <dbReference type="NCBI Taxonomy" id="667725"/>
    <lineage>
        <taxon>Eukaryota</taxon>
        <taxon>Ichthyosporea</taxon>
        <taxon>Ichthyophonida</taxon>
        <taxon>Sphaeroforma</taxon>
    </lineage>
</organism>
<dbReference type="Proteomes" id="UP000054560">
    <property type="component" value="Unassembled WGS sequence"/>
</dbReference>
<evidence type="ECO:0000256" key="1">
    <source>
        <dbReference type="SAM" id="MobiDB-lite"/>
    </source>
</evidence>
<keyword evidence="4" id="KW-1185">Reference proteome</keyword>
<feature type="non-terminal residue" evidence="3">
    <location>
        <position position="1"/>
    </location>
</feature>
<dbReference type="PANTHER" id="PTHR13847:SF150">
    <property type="entry name" value="OXIDOREDUCTASE TDA3-RELATED"/>
    <property type="match status" value="1"/>
</dbReference>
<evidence type="ECO:0000313" key="4">
    <source>
        <dbReference type="Proteomes" id="UP000054560"/>
    </source>
</evidence>
<dbReference type="InterPro" id="IPR036188">
    <property type="entry name" value="FAD/NAD-bd_sf"/>
</dbReference>
<name>A0A0L0FSV6_9EUKA</name>
<gene>
    <name evidence="3" type="ORF">SARC_07961</name>
</gene>
<dbReference type="PANTHER" id="PTHR13847">
    <property type="entry name" value="SARCOSINE DEHYDROGENASE-RELATED"/>
    <property type="match status" value="1"/>
</dbReference>
<accession>A0A0L0FSV6</accession>
<dbReference type="eggNOG" id="KOG2852">
    <property type="taxonomic scope" value="Eukaryota"/>
</dbReference>
<dbReference type="Gene3D" id="3.30.9.10">
    <property type="entry name" value="D-Amino Acid Oxidase, subunit A, domain 2"/>
    <property type="match status" value="1"/>
</dbReference>
<reference evidence="3 4" key="1">
    <citation type="submission" date="2011-02" db="EMBL/GenBank/DDBJ databases">
        <title>The Genome Sequence of Sphaeroforma arctica JP610.</title>
        <authorList>
            <consortium name="The Broad Institute Genome Sequencing Platform"/>
            <person name="Russ C."/>
            <person name="Cuomo C."/>
            <person name="Young S.K."/>
            <person name="Zeng Q."/>
            <person name="Gargeya S."/>
            <person name="Alvarado L."/>
            <person name="Berlin A."/>
            <person name="Chapman S.B."/>
            <person name="Chen Z."/>
            <person name="Freedman E."/>
            <person name="Gellesch M."/>
            <person name="Goldberg J."/>
            <person name="Griggs A."/>
            <person name="Gujja S."/>
            <person name="Heilman E."/>
            <person name="Heiman D."/>
            <person name="Howarth C."/>
            <person name="Mehta T."/>
            <person name="Neiman D."/>
            <person name="Pearson M."/>
            <person name="Roberts A."/>
            <person name="Saif S."/>
            <person name="Shea T."/>
            <person name="Shenoy N."/>
            <person name="Sisk P."/>
            <person name="Stolte C."/>
            <person name="Sykes S."/>
            <person name="White J."/>
            <person name="Yandava C."/>
            <person name="Burger G."/>
            <person name="Gray M.W."/>
            <person name="Holland P.W.H."/>
            <person name="King N."/>
            <person name="Lang F.B.F."/>
            <person name="Roger A.J."/>
            <person name="Ruiz-Trillo I."/>
            <person name="Haas B."/>
            <person name="Nusbaum C."/>
            <person name="Birren B."/>
        </authorList>
    </citation>
    <scope>NUCLEOTIDE SEQUENCE [LARGE SCALE GENOMIC DNA]</scope>
    <source>
        <strain evidence="3 4">JP610</strain>
    </source>
</reference>
<protein>
    <recommendedName>
        <fullName evidence="2">FAD dependent oxidoreductase domain-containing protein</fullName>
    </recommendedName>
</protein>
<evidence type="ECO:0000259" key="2">
    <source>
        <dbReference type="Pfam" id="PF01266"/>
    </source>
</evidence>
<feature type="region of interest" description="Disordered" evidence="1">
    <location>
        <begin position="214"/>
        <end position="240"/>
    </location>
</feature>